<feature type="transmembrane region" description="Helical" evidence="7">
    <location>
        <begin position="584"/>
        <end position="602"/>
    </location>
</feature>
<proteinExistence type="predicted"/>
<dbReference type="GO" id="GO:0098703">
    <property type="term" value="P:calcium ion import across plasma membrane"/>
    <property type="evidence" value="ECO:0007669"/>
    <property type="project" value="TreeGrafter"/>
</dbReference>
<dbReference type="GO" id="GO:0005262">
    <property type="term" value="F:calcium channel activity"/>
    <property type="evidence" value="ECO:0007669"/>
    <property type="project" value="TreeGrafter"/>
</dbReference>
<evidence type="ECO:0000259" key="8">
    <source>
        <dbReference type="Pfam" id="PF00520"/>
    </source>
</evidence>
<keyword evidence="4 7" id="KW-1133">Transmembrane helix</keyword>
<comment type="caution">
    <text evidence="9">The sequence shown here is derived from an EMBL/GenBank/DDBJ whole genome shotgun (WGS) entry which is preliminary data.</text>
</comment>
<keyword evidence="5 7" id="KW-0472">Membrane</keyword>
<gene>
    <name evidence="9" type="ORF">F8M41_008765</name>
</gene>
<feature type="transmembrane region" description="Helical" evidence="7">
    <location>
        <begin position="713"/>
        <end position="735"/>
    </location>
</feature>
<dbReference type="GO" id="GO:0005886">
    <property type="term" value="C:plasma membrane"/>
    <property type="evidence" value="ECO:0007669"/>
    <property type="project" value="TreeGrafter"/>
</dbReference>
<evidence type="ECO:0000256" key="1">
    <source>
        <dbReference type="ARBA" id="ARBA00004141"/>
    </source>
</evidence>
<evidence type="ECO:0000256" key="2">
    <source>
        <dbReference type="ARBA" id="ARBA00022692"/>
    </source>
</evidence>
<feature type="domain" description="Ion transport" evidence="8">
    <location>
        <begin position="718"/>
        <end position="941"/>
    </location>
</feature>
<feature type="transmembrane region" description="Helical" evidence="7">
    <location>
        <begin position="741"/>
        <end position="759"/>
    </location>
</feature>
<feature type="transmembrane region" description="Helical" evidence="7">
    <location>
        <begin position="913"/>
        <end position="938"/>
    </location>
</feature>
<feature type="transmembrane region" description="Helical" evidence="7">
    <location>
        <begin position="802"/>
        <end position="821"/>
    </location>
</feature>
<name>A0A8H4EQT3_GIGMA</name>
<evidence type="ECO:0000313" key="10">
    <source>
        <dbReference type="Proteomes" id="UP000439903"/>
    </source>
</evidence>
<evidence type="ECO:0000256" key="4">
    <source>
        <dbReference type="ARBA" id="ARBA00022989"/>
    </source>
</evidence>
<accession>A0A8H4EQT3</accession>
<evidence type="ECO:0000256" key="3">
    <source>
        <dbReference type="ARBA" id="ARBA00022737"/>
    </source>
</evidence>
<dbReference type="OrthoDB" id="6068913at2759"/>
<feature type="transmembrane region" description="Helical" evidence="7">
    <location>
        <begin position="779"/>
        <end position="796"/>
    </location>
</feature>
<keyword evidence="9" id="KW-0675">Receptor</keyword>
<organism evidence="9 10">
    <name type="scientific">Gigaspora margarita</name>
    <dbReference type="NCBI Taxonomy" id="4874"/>
    <lineage>
        <taxon>Eukaryota</taxon>
        <taxon>Fungi</taxon>
        <taxon>Fungi incertae sedis</taxon>
        <taxon>Mucoromycota</taxon>
        <taxon>Glomeromycotina</taxon>
        <taxon>Glomeromycetes</taxon>
        <taxon>Diversisporales</taxon>
        <taxon>Gigasporaceae</taxon>
        <taxon>Gigaspora</taxon>
    </lineage>
</organism>
<keyword evidence="2 7" id="KW-0812">Transmembrane</keyword>
<dbReference type="PANTHER" id="PTHR10582:SF2">
    <property type="entry name" value="INACTIVE"/>
    <property type="match status" value="1"/>
</dbReference>
<keyword evidence="6" id="KW-0175">Coiled coil</keyword>
<feature type="transmembrane region" description="Helical" evidence="7">
    <location>
        <begin position="841"/>
        <end position="863"/>
    </location>
</feature>
<evidence type="ECO:0000256" key="5">
    <source>
        <dbReference type="ARBA" id="ARBA00023136"/>
    </source>
</evidence>
<keyword evidence="10" id="KW-1185">Reference proteome</keyword>
<comment type="subcellular location">
    <subcellularLocation>
        <location evidence="1">Membrane</location>
        <topology evidence="1">Multi-pass membrane protein</topology>
    </subcellularLocation>
</comment>
<dbReference type="InterPro" id="IPR024862">
    <property type="entry name" value="TRPV"/>
</dbReference>
<dbReference type="PANTHER" id="PTHR10582">
    <property type="entry name" value="TRANSIENT RECEPTOR POTENTIAL ION CHANNEL PROTEIN"/>
    <property type="match status" value="1"/>
</dbReference>
<keyword evidence="3" id="KW-0677">Repeat</keyword>
<evidence type="ECO:0000256" key="7">
    <source>
        <dbReference type="SAM" id="Phobius"/>
    </source>
</evidence>
<reference evidence="9 10" key="1">
    <citation type="journal article" date="2019" name="Environ. Microbiol.">
        <title>At the nexus of three kingdoms: the genome of the mycorrhizal fungus Gigaspora margarita provides insights into plant, endobacterial and fungal interactions.</title>
        <authorList>
            <person name="Venice F."/>
            <person name="Ghignone S."/>
            <person name="Salvioli di Fossalunga A."/>
            <person name="Amselem J."/>
            <person name="Novero M."/>
            <person name="Xianan X."/>
            <person name="Sedzielewska Toro K."/>
            <person name="Morin E."/>
            <person name="Lipzen A."/>
            <person name="Grigoriev I.V."/>
            <person name="Henrissat B."/>
            <person name="Martin F.M."/>
            <person name="Bonfante P."/>
        </authorList>
    </citation>
    <scope>NUCLEOTIDE SEQUENCE [LARGE SCALE GENOMIC DNA]</scope>
    <source>
        <strain evidence="9 10">BEG34</strain>
    </source>
</reference>
<evidence type="ECO:0000256" key="6">
    <source>
        <dbReference type="SAM" id="Coils"/>
    </source>
</evidence>
<dbReference type="InterPro" id="IPR036322">
    <property type="entry name" value="WD40_repeat_dom_sf"/>
</dbReference>
<evidence type="ECO:0000313" key="9">
    <source>
        <dbReference type="EMBL" id="KAF0536923.1"/>
    </source>
</evidence>
<dbReference type="EMBL" id="WTPW01000194">
    <property type="protein sequence ID" value="KAF0536923.1"/>
    <property type="molecule type" value="Genomic_DNA"/>
</dbReference>
<sequence length="1065" mass="125661">MTSNSDNSYMEISMEEAINKTKNKKILEIVCSPNLKHVAALHKDNVISLWSIVSQESLEEHLTIVKAIHIYNIRRNKTIRVISDDQYASIRKIFAISNNQQVSINLDRIDPYNFKIVDFETEKEIILTFSDWQKVIDFLSFRDNKSIIMVNAKYYRAYVFSIKGKNNMKWVCKSMIELQYFKQIYITPKGKLVIFNDTIHEITMWDIDDLSAKTRILIEWSHILQLIEISDDEELLAILTENKILMKKIFSTKKLVIDRIHLIASQKGERLLYRYIQKSVMKYCLMDPYNLKNPINASKLFENKQIQEQYIIHSDKIIYTNYGEVLIKKLVNDDWVEYLRKELKDTNSITTPSKNTFELITKIIKSTSYDPFRNKFEGKFLKWSLELNDESVKLIVNKLNTSFKKQLDILPSLKDINGNNFIIHCEVLENDDFVTITRIGVFNWTYKLSDIKMHYYWNDWNDSLENFIFEKIKLNILNENWTSERILPASSYETVLKNLHVKFGENELFKEFLISNIEDEFYLTCYGKDLMKAFIEIKDDKWIRTLGHNYFAKCLQENNHLISKISFLSIIFENFGILLENHPTFIASILFLIGFVVPSTIINQKSTSSHLSEYGRYYYLYNTSFIDILTSIHWDHWISFQKSFQKSFQNFQDNHPLFRDLIVQPVINYYDVGNMTTILAIPLPKFVINEEFYKYLNGEALLKFKWNTYGRKYYLIIWAIYTVFLLSFIIAATSYKNISQTSLFILLRITICLGIWHLFFELRQFICSPSTYMSSSWNILDLAAIIPTTITSIYWLKNGSTPTWAITFSALFFEIKFILFFRPNKFLGIYLAIIMKTVDKVISFLIIFGLFILVFAYTLHLLIGSESEIFQDSDINMFTQFGSAVIASYYMMITGDSTPISLWVSNENIMIMLLMLMVSFFLLIYLMNLFIGILSNLISNEDNYVAYLTLKSDIIEEIELFYMLPHQRRKQNWFPFIIFYECHIIKLREHIMGIQAKWTGYKKPYISKALNEILHLPEEPPSLSLIYSRIGRFEDNIEKMIQDLSILKQDIKELKESIEDTKTNK</sequence>
<dbReference type="Pfam" id="PF00520">
    <property type="entry name" value="Ion_trans"/>
    <property type="match status" value="1"/>
</dbReference>
<dbReference type="SUPFAM" id="SSF50978">
    <property type="entry name" value="WD40 repeat-like"/>
    <property type="match status" value="1"/>
</dbReference>
<feature type="coiled-coil region" evidence="6">
    <location>
        <begin position="1030"/>
        <end position="1064"/>
    </location>
</feature>
<protein>
    <submittedName>
        <fullName evidence="9">Transient receptor potential cation channel subfamily a member 1-like</fullName>
    </submittedName>
</protein>
<dbReference type="Proteomes" id="UP000439903">
    <property type="component" value="Unassembled WGS sequence"/>
</dbReference>
<dbReference type="AlphaFoldDB" id="A0A8H4EQT3"/>
<dbReference type="InterPro" id="IPR005821">
    <property type="entry name" value="Ion_trans_dom"/>
</dbReference>